<gene>
    <name evidence="1" type="ORF">D6T69_12940</name>
</gene>
<accession>A0A3S8R9K1</accession>
<sequence>MEYKVTNIDIAKNPLIKELLITYVKARYEEEAIINDDILQQEFDCLVKNNQLEDLLLAEYIVTSLQY</sequence>
<evidence type="ECO:0000313" key="2">
    <source>
        <dbReference type="Proteomes" id="UP000274593"/>
    </source>
</evidence>
<dbReference type="RefSeq" id="WP_125068130.1">
    <property type="nucleotide sequence ID" value="NZ_CP032548.1"/>
</dbReference>
<name>A0A3S8R9K1_9FLAO</name>
<dbReference type="KEGG" id="tsig:D6T69_12940"/>
<keyword evidence="2" id="KW-1185">Reference proteome</keyword>
<dbReference type="Proteomes" id="UP000274593">
    <property type="component" value="Chromosome"/>
</dbReference>
<dbReference type="EMBL" id="CP032548">
    <property type="protein sequence ID" value="AZJ36384.1"/>
    <property type="molecule type" value="Genomic_DNA"/>
</dbReference>
<protein>
    <submittedName>
        <fullName evidence="1">Uncharacterized protein</fullName>
    </submittedName>
</protein>
<dbReference type="AlphaFoldDB" id="A0A3S8R9K1"/>
<proteinExistence type="predicted"/>
<reference evidence="1 2" key="1">
    <citation type="submission" date="2018-09" db="EMBL/GenBank/DDBJ databases">
        <title>Insights into the microbiota of Asian seabass (Lates calcarifer) with tenacibaculosis symptoms and description of sp. nov. Tenacibaculum singaporense.</title>
        <authorList>
            <person name="Miyake S."/>
            <person name="Soh M."/>
            <person name="Azman M.N."/>
            <person name="Ngoh S.Y."/>
            <person name="Orban L."/>
        </authorList>
    </citation>
    <scope>NUCLEOTIDE SEQUENCE [LARGE SCALE GENOMIC DNA]</scope>
    <source>
        <strain evidence="1 2">DSM 106434</strain>
    </source>
</reference>
<organism evidence="1 2">
    <name type="scientific">Tenacibaculum singaporense</name>
    <dbReference type="NCBI Taxonomy" id="2358479"/>
    <lineage>
        <taxon>Bacteria</taxon>
        <taxon>Pseudomonadati</taxon>
        <taxon>Bacteroidota</taxon>
        <taxon>Flavobacteriia</taxon>
        <taxon>Flavobacteriales</taxon>
        <taxon>Flavobacteriaceae</taxon>
        <taxon>Tenacibaculum</taxon>
    </lineage>
</organism>
<evidence type="ECO:0000313" key="1">
    <source>
        <dbReference type="EMBL" id="AZJ36384.1"/>
    </source>
</evidence>